<feature type="region of interest" description="Disordered" evidence="1">
    <location>
        <begin position="134"/>
        <end position="165"/>
    </location>
</feature>
<accession>G0MDC7</accession>
<feature type="compositionally biased region" description="Polar residues" evidence="1">
    <location>
        <begin position="402"/>
        <end position="413"/>
    </location>
</feature>
<keyword evidence="2" id="KW-0732">Signal</keyword>
<keyword evidence="4" id="KW-1185">Reference proteome</keyword>
<evidence type="ECO:0000313" key="3">
    <source>
        <dbReference type="EMBL" id="EGT49572.1"/>
    </source>
</evidence>
<dbReference type="OrthoDB" id="5787317at2759"/>
<feature type="chain" id="PRO_5003403334" description="SCP domain-containing protein" evidence="2">
    <location>
        <begin position="18"/>
        <end position="505"/>
    </location>
</feature>
<organism evidence="4">
    <name type="scientific">Caenorhabditis brenneri</name>
    <name type="common">Nematode worm</name>
    <dbReference type="NCBI Taxonomy" id="135651"/>
    <lineage>
        <taxon>Eukaryota</taxon>
        <taxon>Metazoa</taxon>
        <taxon>Ecdysozoa</taxon>
        <taxon>Nematoda</taxon>
        <taxon>Chromadorea</taxon>
        <taxon>Rhabditida</taxon>
        <taxon>Rhabditina</taxon>
        <taxon>Rhabditomorpha</taxon>
        <taxon>Rhabditoidea</taxon>
        <taxon>Rhabditidae</taxon>
        <taxon>Peloderinae</taxon>
        <taxon>Caenorhabditis</taxon>
    </lineage>
</organism>
<name>G0MDC7_CAEBE</name>
<evidence type="ECO:0000256" key="2">
    <source>
        <dbReference type="SAM" id="SignalP"/>
    </source>
</evidence>
<evidence type="ECO:0000313" key="4">
    <source>
        <dbReference type="Proteomes" id="UP000008068"/>
    </source>
</evidence>
<dbReference type="Proteomes" id="UP000008068">
    <property type="component" value="Unassembled WGS sequence"/>
</dbReference>
<dbReference type="EMBL" id="GL379790">
    <property type="protein sequence ID" value="EGT49572.1"/>
    <property type="molecule type" value="Genomic_DNA"/>
</dbReference>
<dbReference type="InterPro" id="IPR035940">
    <property type="entry name" value="CAP_sf"/>
</dbReference>
<feature type="region of interest" description="Disordered" evidence="1">
    <location>
        <begin position="391"/>
        <end position="455"/>
    </location>
</feature>
<evidence type="ECO:0008006" key="5">
    <source>
        <dbReference type="Google" id="ProtNLM"/>
    </source>
</evidence>
<evidence type="ECO:0000256" key="1">
    <source>
        <dbReference type="SAM" id="MobiDB-lite"/>
    </source>
</evidence>
<gene>
    <name evidence="3" type="ORF">CAEBREN_13723</name>
</gene>
<dbReference type="AlphaFoldDB" id="G0MDC7"/>
<dbReference type="InParanoid" id="G0MDC7"/>
<proteinExistence type="predicted"/>
<sequence>MLNQIIGLLLIAITTVAMDSMPDEDQIEFIEDLNEIRRAAANVYNIQNMHELKYSKKLAVIAKKLAMREPNEWVNVEGFQEKWRCFYLKDYVDWHDDIDNFFNISKESEVDMQLKDNTVELLVPLQKEIGCWEKPVDENQDSEDDSQDSEDESQDSEENRKHKRDNENEIFSKYQVICVIGKQGSEDSWIELQDNPNKKCSPKYGNNHGLCISKEDNNQLVFIDQLNDLRREVAKDYGVKNMHELVFSRKLVEMAQDHINGKTIRCLEVDCRFTQFEEYDTYDLKSLVLIFMSSTAEMQQVKLLENDEKGYVQSLEHVIPLQTRIGCADKNSGSQPFKITCVFYPQHHLNSWFTSSGTPGSDCFKGYSNVDGLCVPNYKIAVKNDVKTTEQPEITIEKNNPKEASTVPTQDSVTTEAATAETAETLPPDGNSNGIPSITPSKITSAPFARPTTTESELDRLIAKYQREEQDGDLPSEEDEVEYEYSNSRQVSLLISVIIIMMWAF</sequence>
<dbReference type="FunCoup" id="G0MDC7">
    <property type="interactions" value="432"/>
</dbReference>
<feature type="compositionally biased region" description="Acidic residues" evidence="1">
    <location>
        <begin position="138"/>
        <end position="156"/>
    </location>
</feature>
<feature type="signal peptide" evidence="2">
    <location>
        <begin position="1"/>
        <end position="17"/>
    </location>
</feature>
<feature type="compositionally biased region" description="Low complexity" evidence="1">
    <location>
        <begin position="414"/>
        <end position="425"/>
    </location>
</feature>
<reference evidence="4" key="1">
    <citation type="submission" date="2011-07" db="EMBL/GenBank/DDBJ databases">
        <authorList>
            <consortium name="Caenorhabditis brenneri Sequencing and Analysis Consortium"/>
            <person name="Wilson R.K."/>
        </authorList>
    </citation>
    <scope>NUCLEOTIDE SEQUENCE [LARGE SCALE GENOMIC DNA]</scope>
    <source>
        <strain evidence="4">PB2801</strain>
    </source>
</reference>
<dbReference type="Gene3D" id="3.40.33.10">
    <property type="entry name" value="CAP"/>
    <property type="match status" value="1"/>
</dbReference>
<dbReference type="HOGENOM" id="CLU_657620_0_0_1"/>
<dbReference type="eggNOG" id="ENOG502TK2N">
    <property type="taxonomic scope" value="Eukaryota"/>
</dbReference>
<feature type="compositionally biased region" description="Polar residues" evidence="1">
    <location>
        <begin position="430"/>
        <end position="444"/>
    </location>
</feature>
<feature type="compositionally biased region" description="Basic and acidic residues" evidence="1">
    <location>
        <begin position="391"/>
        <end position="401"/>
    </location>
</feature>
<dbReference type="SUPFAM" id="SSF55797">
    <property type="entry name" value="PR-1-like"/>
    <property type="match status" value="1"/>
</dbReference>
<protein>
    <recommendedName>
        <fullName evidence="5">SCP domain-containing protein</fullName>
    </recommendedName>
</protein>